<feature type="compositionally biased region" description="Basic and acidic residues" evidence="4">
    <location>
        <begin position="46"/>
        <end position="63"/>
    </location>
</feature>
<dbReference type="PANTHER" id="PTHR24171">
    <property type="entry name" value="ANKYRIN REPEAT DOMAIN-CONTAINING PROTEIN 39-RELATED"/>
    <property type="match status" value="1"/>
</dbReference>
<dbReference type="Pfam" id="PF12796">
    <property type="entry name" value="Ank_2"/>
    <property type="match status" value="1"/>
</dbReference>
<dbReference type="PROSITE" id="PS50088">
    <property type="entry name" value="ANK_REPEAT"/>
    <property type="match status" value="2"/>
</dbReference>
<dbReference type="InterPro" id="IPR036770">
    <property type="entry name" value="Ankyrin_rpt-contain_sf"/>
</dbReference>
<proteinExistence type="predicted"/>
<dbReference type="Gene3D" id="1.25.40.20">
    <property type="entry name" value="Ankyrin repeat-containing domain"/>
    <property type="match status" value="1"/>
</dbReference>
<sequence length="276" mass="30612">MDVDDAAMNAEARRLEDEKARADAAAAADAEAEFRALQRRREAEIEAAHAEREKRARELEETRRKKLKPGNRDACSLPYVDGTDPLYRAASNGDIAAVKRVLKAMKTKRERWVAANSRNEDADDQSALHVAASRGYLLMTRELLDAGAELLPDEKGRTPLHLAAANDDEPLVKLLLKRAKRKWDAKTAFTTGGYSRPAAPVHLCKKPNLRKLLEFRGCGDDDGGQTRIKVEGDGRGVEMTTSMKIAAGVAAFVVALYVRARRQIEEGYARPTKYVR</sequence>
<reference evidence="5" key="1">
    <citation type="submission" date="2021-01" db="EMBL/GenBank/DDBJ databases">
        <authorList>
            <person name="Corre E."/>
            <person name="Pelletier E."/>
            <person name="Niang G."/>
            <person name="Scheremetjew M."/>
            <person name="Finn R."/>
            <person name="Kale V."/>
            <person name="Holt S."/>
            <person name="Cochrane G."/>
            <person name="Meng A."/>
            <person name="Brown T."/>
            <person name="Cohen L."/>
        </authorList>
    </citation>
    <scope>NUCLEOTIDE SEQUENCE</scope>
    <source>
        <strain evidence="5">RCC1614</strain>
    </source>
</reference>
<dbReference type="PROSITE" id="PS50297">
    <property type="entry name" value="ANK_REP_REGION"/>
    <property type="match status" value="2"/>
</dbReference>
<evidence type="ECO:0000256" key="2">
    <source>
        <dbReference type="ARBA" id="ARBA00023043"/>
    </source>
</evidence>
<keyword evidence="2 3" id="KW-0040">ANK repeat</keyword>
<evidence type="ECO:0000256" key="3">
    <source>
        <dbReference type="PROSITE-ProRule" id="PRU00023"/>
    </source>
</evidence>
<feature type="compositionally biased region" description="Basic and acidic residues" evidence="4">
    <location>
        <begin position="11"/>
        <end position="20"/>
    </location>
</feature>
<dbReference type="InterPro" id="IPR002110">
    <property type="entry name" value="Ankyrin_rpt"/>
</dbReference>
<feature type="repeat" description="ANK" evidence="3">
    <location>
        <begin position="123"/>
        <end position="155"/>
    </location>
</feature>
<keyword evidence="1" id="KW-0677">Repeat</keyword>
<evidence type="ECO:0000256" key="1">
    <source>
        <dbReference type="ARBA" id="ARBA00022737"/>
    </source>
</evidence>
<protein>
    <submittedName>
        <fullName evidence="5">Uncharacterized protein</fullName>
    </submittedName>
</protein>
<dbReference type="EMBL" id="HBDY01003443">
    <property type="protein sequence ID" value="CAD8231073.1"/>
    <property type="molecule type" value="Transcribed_RNA"/>
</dbReference>
<dbReference type="SMART" id="SM00248">
    <property type="entry name" value="ANK"/>
    <property type="match status" value="3"/>
</dbReference>
<feature type="region of interest" description="Disordered" evidence="4">
    <location>
        <begin position="46"/>
        <end position="71"/>
    </location>
</feature>
<organism evidence="5">
    <name type="scientific">Micromonas pusilla</name>
    <name type="common">Picoplanktonic green alga</name>
    <name type="synonym">Chromulina pusilla</name>
    <dbReference type="NCBI Taxonomy" id="38833"/>
    <lineage>
        <taxon>Eukaryota</taxon>
        <taxon>Viridiplantae</taxon>
        <taxon>Chlorophyta</taxon>
        <taxon>Mamiellophyceae</taxon>
        <taxon>Mamiellales</taxon>
        <taxon>Mamiellaceae</taxon>
        <taxon>Micromonas</taxon>
    </lineage>
</organism>
<feature type="repeat" description="ANK" evidence="3">
    <location>
        <begin position="155"/>
        <end position="178"/>
    </location>
</feature>
<evidence type="ECO:0000313" key="5">
    <source>
        <dbReference type="EMBL" id="CAD8231073.1"/>
    </source>
</evidence>
<evidence type="ECO:0000256" key="4">
    <source>
        <dbReference type="SAM" id="MobiDB-lite"/>
    </source>
</evidence>
<accession>A0A7R9TBS4</accession>
<gene>
    <name evidence="5" type="ORF">MPUS1402_LOCUS2596</name>
</gene>
<feature type="region of interest" description="Disordered" evidence="4">
    <location>
        <begin position="1"/>
        <end position="20"/>
    </location>
</feature>
<dbReference type="SUPFAM" id="SSF48403">
    <property type="entry name" value="Ankyrin repeat"/>
    <property type="match status" value="1"/>
</dbReference>
<name>A0A7R9TBS4_MICPS</name>
<dbReference type="AlphaFoldDB" id="A0A7R9TBS4"/>